<evidence type="ECO:0000256" key="2">
    <source>
        <dbReference type="SAM" id="Phobius"/>
    </source>
</evidence>
<evidence type="ECO:0000313" key="4">
    <source>
        <dbReference type="Proteomes" id="UP000242444"/>
    </source>
</evidence>
<feature type="transmembrane region" description="Helical" evidence="2">
    <location>
        <begin position="27"/>
        <end position="52"/>
    </location>
</feature>
<organism evidence="3 4">
    <name type="scientific">Amycolatopsis antarctica</name>
    <dbReference type="NCBI Taxonomy" id="1854586"/>
    <lineage>
        <taxon>Bacteria</taxon>
        <taxon>Bacillati</taxon>
        <taxon>Actinomycetota</taxon>
        <taxon>Actinomycetes</taxon>
        <taxon>Pseudonocardiales</taxon>
        <taxon>Pseudonocardiaceae</taxon>
        <taxon>Amycolatopsis</taxon>
    </lineage>
</organism>
<feature type="transmembrane region" description="Helical" evidence="2">
    <location>
        <begin position="58"/>
        <end position="79"/>
    </location>
</feature>
<keyword evidence="2" id="KW-0472">Membrane</keyword>
<reference evidence="3 4" key="1">
    <citation type="submission" date="2017-07" db="EMBL/GenBank/DDBJ databases">
        <title>Amycolatopsis antarcticus sp. nov., isolated from the surface of an Antarcticus brown macroalga.</title>
        <authorList>
            <person name="Wang J."/>
            <person name="Leiva S."/>
            <person name="Huang J."/>
            <person name="Huang Y."/>
        </authorList>
    </citation>
    <scope>NUCLEOTIDE SEQUENCE [LARGE SCALE GENOMIC DNA]</scope>
    <source>
        <strain evidence="3 4">AU-G6</strain>
    </source>
</reference>
<dbReference type="RefSeq" id="WP_094865374.1">
    <property type="nucleotide sequence ID" value="NZ_NKYE01000019.1"/>
</dbReference>
<evidence type="ECO:0000313" key="3">
    <source>
        <dbReference type="EMBL" id="OZM70562.1"/>
    </source>
</evidence>
<evidence type="ECO:0008006" key="5">
    <source>
        <dbReference type="Google" id="ProtNLM"/>
    </source>
</evidence>
<dbReference type="Pfam" id="PF10745">
    <property type="entry name" value="DUF2530"/>
    <property type="match status" value="1"/>
</dbReference>
<sequence length="95" mass="10419">MERPSNDSVATGGLRPTPELTGKLTDLWPIVVAGNVLWFLAFAVLLTVRLVSDARPDVWMWSAAAGFLLGFLGMAIMYWQRSASRRGAKGAQRNL</sequence>
<dbReference type="Proteomes" id="UP000242444">
    <property type="component" value="Unassembled WGS sequence"/>
</dbReference>
<dbReference type="EMBL" id="NKYE01000019">
    <property type="protein sequence ID" value="OZM70562.1"/>
    <property type="molecule type" value="Genomic_DNA"/>
</dbReference>
<feature type="region of interest" description="Disordered" evidence="1">
    <location>
        <begin position="1"/>
        <end position="21"/>
    </location>
</feature>
<keyword evidence="4" id="KW-1185">Reference proteome</keyword>
<gene>
    <name evidence="3" type="ORF">CFN78_24470</name>
</gene>
<dbReference type="InParanoid" id="A0A263CWP7"/>
<keyword evidence="2" id="KW-0812">Transmembrane</keyword>
<accession>A0A263CWP7</accession>
<protein>
    <recommendedName>
        <fullName evidence="5">DUF2530 domain-containing protein</fullName>
    </recommendedName>
</protein>
<dbReference type="OrthoDB" id="4774615at2"/>
<name>A0A263CWP7_9PSEU</name>
<proteinExistence type="predicted"/>
<dbReference type="InterPro" id="IPR019681">
    <property type="entry name" value="DUF2530"/>
</dbReference>
<evidence type="ECO:0000256" key="1">
    <source>
        <dbReference type="SAM" id="MobiDB-lite"/>
    </source>
</evidence>
<keyword evidence="2" id="KW-1133">Transmembrane helix</keyword>
<dbReference type="AlphaFoldDB" id="A0A263CWP7"/>
<comment type="caution">
    <text evidence="3">The sequence shown here is derived from an EMBL/GenBank/DDBJ whole genome shotgun (WGS) entry which is preliminary data.</text>
</comment>